<comment type="catalytic activity">
    <reaction evidence="8">
        <text>ATP + H2O = ADP + phosphate + H(+)</text>
        <dbReference type="Rhea" id="RHEA:13065"/>
        <dbReference type="ChEBI" id="CHEBI:15377"/>
        <dbReference type="ChEBI" id="CHEBI:15378"/>
        <dbReference type="ChEBI" id="CHEBI:30616"/>
        <dbReference type="ChEBI" id="CHEBI:43474"/>
        <dbReference type="ChEBI" id="CHEBI:456216"/>
        <dbReference type="EC" id="3.6.4.13"/>
    </reaction>
</comment>
<name>A0A316VT41_9BASI</name>
<keyword evidence="11" id="KW-1185">Reference proteome</keyword>
<dbReference type="PANTHER" id="PTHR18934">
    <property type="entry name" value="ATP-DEPENDENT RNA HELICASE"/>
    <property type="match status" value="1"/>
</dbReference>
<dbReference type="GO" id="GO:0003723">
    <property type="term" value="F:RNA binding"/>
    <property type="evidence" value="ECO:0007669"/>
    <property type="project" value="TreeGrafter"/>
</dbReference>
<reference evidence="10 11" key="1">
    <citation type="journal article" date="2018" name="Mol. Biol. Evol.">
        <title>Broad Genomic Sampling Reveals a Smut Pathogenic Ancestry of the Fungal Clade Ustilaginomycotina.</title>
        <authorList>
            <person name="Kijpornyongpan T."/>
            <person name="Mondo S.J."/>
            <person name="Barry K."/>
            <person name="Sandor L."/>
            <person name="Lee J."/>
            <person name="Lipzen A."/>
            <person name="Pangilinan J."/>
            <person name="LaButti K."/>
            <person name="Hainaut M."/>
            <person name="Henrissat B."/>
            <person name="Grigoriev I.V."/>
            <person name="Spatafora J.W."/>
            <person name="Aime M.C."/>
        </authorList>
    </citation>
    <scope>NUCLEOTIDE SEQUENCE [LARGE SCALE GENOMIC DNA]</scope>
    <source>
        <strain evidence="10 11">MCA 4658</strain>
    </source>
</reference>
<dbReference type="GO" id="GO:0005684">
    <property type="term" value="C:U2-type spliceosomal complex"/>
    <property type="evidence" value="ECO:0007669"/>
    <property type="project" value="UniProtKB-ARBA"/>
</dbReference>
<dbReference type="EC" id="3.6.4.13" evidence="1"/>
<evidence type="ECO:0000259" key="9">
    <source>
        <dbReference type="SMART" id="SM00847"/>
    </source>
</evidence>
<dbReference type="GO" id="GO:0071013">
    <property type="term" value="C:catalytic step 2 spliceosome"/>
    <property type="evidence" value="ECO:0007669"/>
    <property type="project" value="TreeGrafter"/>
</dbReference>
<keyword evidence="7" id="KW-0508">mRNA splicing</keyword>
<dbReference type="Gene3D" id="1.20.120.1080">
    <property type="match status" value="1"/>
</dbReference>
<dbReference type="SMART" id="SM00847">
    <property type="entry name" value="HA2"/>
    <property type="match status" value="1"/>
</dbReference>
<dbReference type="EMBL" id="KZ819408">
    <property type="protein sequence ID" value="PWN40757.1"/>
    <property type="molecule type" value="Genomic_DNA"/>
</dbReference>
<accession>A0A316VT41</accession>
<dbReference type="GO" id="GO:0016787">
    <property type="term" value="F:hydrolase activity"/>
    <property type="evidence" value="ECO:0007669"/>
    <property type="project" value="UniProtKB-KW"/>
</dbReference>
<dbReference type="OrthoDB" id="10253254at2759"/>
<dbReference type="GO" id="GO:0003724">
    <property type="term" value="F:RNA helicase activity"/>
    <property type="evidence" value="ECO:0007669"/>
    <property type="project" value="UniProtKB-EC"/>
</dbReference>
<dbReference type="GO" id="GO:0008380">
    <property type="term" value="P:RNA splicing"/>
    <property type="evidence" value="ECO:0007669"/>
    <property type="project" value="UniProtKB-KW"/>
</dbReference>
<keyword evidence="3" id="KW-0547">Nucleotide-binding</keyword>
<dbReference type="InterPro" id="IPR027417">
    <property type="entry name" value="P-loop_NTPase"/>
</dbReference>
<dbReference type="STRING" id="1522189.A0A316VT41"/>
<protein>
    <recommendedName>
        <fullName evidence="1">RNA helicase</fullName>
        <ecNumber evidence="1">3.6.4.13</ecNumber>
    </recommendedName>
</protein>
<sequence length="238" mass="26770">MEAHTTPEIQRTNLANVVLLLKSVGIDDLYNFDFLDPPPTDTLMRSFELLYALGSFNDRGELTKLGRRQAEFPIDPALSKAILASETFGCTDEVLSIVSMLQESSSIFFRPKEKKLHADKARASFVRAGGDHFTLLNIWEQWVESGYSFSFCMENFVQPKVLNRVRDIRDQLAQLAERAEVVLQSNKDSSDVTPIQKALLSGFFMNTATIQKGGESYRAIKQAATVHIREYRSGLIPS</sequence>
<dbReference type="Pfam" id="PF21010">
    <property type="entry name" value="HA2_C"/>
    <property type="match status" value="1"/>
</dbReference>
<dbReference type="Pfam" id="PF04408">
    <property type="entry name" value="WHD_HA2"/>
    <property type="match status" value="1"/>
</dbReference>
<dbReference type="Proteomes" id="UP000245783">
    <property type="component" value="Unassembled WGS sequence"/>
</dbReference>
<dbReference type="GeneID" id="37032789"/>
<dbReference type="RefSeq" id="XP_025367917.1">
    <property type="nucleotide sequence ID" value="XM_025510919.1"/>
</dbReference>
<evidence type="ECO:0000256" key="3">
    <source>
        <dbReference type="ARBA" id="ARBA00022741"/>
    </source>
</evidence>
<keyword evidence="2" id="KW-0507">mRNA processing</keyword>
<evidence type="ECO:0000256" key="4">
    <source>
        <dbReference type="ARBA" id="ARBA00022801"/>
    </source>
</evidence>
<dbReference type="PANTHER" id="PTHR18934:SF83">
    <property type="entry name" value="PRE-MRNA-SPLICING FACTOR ATP-DEPENDENT RNA HELICASE DHX16"/>
    <property type="match status" value="1"/>
</dbReference>
<dbReference type="InterPro" id="IPR007502">
    <property type="entry name" value="Helicase-assoc_dom"/>
</dbReference>
<evidence type="ECO:0000313" key="11">
    <source>
        <dbReference type="Proteomes" id="UP000245783"/>
    </source>
</evidence>
<proteinExistence type="predicted"/>
<evidence type="ECO:0000256" key="7">
    <source>
        <dbReference type="ARBA" id="ARBA00023187"/>
    </source>
</evidence>
<dbReference type="FunFam" id="1.20.120.1080:FF:000001">
    <property type="entry name" value="Pre-mRNA-splicing factor ATP-dependent RNA helicase"/>
    <property type="match status" value="1"/>
</dbReference>
<dbReference type="InParanoid" id="A0A316VT41"/>
<dbReference type="SUPFAM" id="SSF52540">
    <property type="entry name" value="P-loop containing nucleoside triphosphate hydrolases"/>
    <property type="match status" value="1"/>
</dbReference>
<dbReference type="InterPro" id="IPR048333">
    <property type="entry name" value="HA2_WH"/>
</dbReference>
<evidence type="ECO:0000256" key="1">
    <source>
        <dbReference type="ARBA" id="ARBA00012552"/>
    </source>
</evidence>
<evidence type="ECO:0000313" key="10">
    <source>
        <dbReference type="EMBL" id="PWN40757.1"/>
    </source>
</evidence>
<keyword evidence="6" id="KW-0067">ATP-binding</keyword>
<evidence type="ECO:0000256" key="6">
    <source>
        <dbReference type="ARBA" id="ARBA00022840"/>
    </source>
</evidence>
<keyword evidence="5" id="KW-0347">Helicase</keyword>
<dbReference type="AlphaFoldDB" id="A0A316VT41"/>
<evidence type="ECO:0000256" key="5">
    <source>
        <dbReference type="ARBA" id="ARBA00022806"/>
    </source>
</evidence>
<keyword evidence="4" id="KW-0378">Hydrolase</keyword>
<evidence type="ECO:0000256" key="8">
    <source>
        <dbReference type="ARBA" id="ARBA00047984"/>
    </source>
</evidence>
<dbReference type="GO" id="GO:0006397">
    <property type="term" value="P:mRNA processing"/>
    <property type="evidence" value="ECO:0007669"/>
    <property type="project" value="UniProtKB-KW"/>
</dbReference>
<gene>
    <name evidence="10" type="ORF">IE81DRAFT_204783</name>
</gene>
<evidence type="ECO:0000256" key="2">
    <source>
        <dbReference type="ARBA" id="ARBA00022664"/>
    </source>
</evidence>
<feature type="domain" description="Helicase-associated" evidence="9">
    <location>
        <begin position="45"/>
        <end position="136"/>
    </location>
</feature>
<dbReference type="GO" id="GO:0005524">
    <property type="term" value="F:ATP binding"/>
    <property type="evidence" value="ECO:0007669"/>
    <property type="project" value="UniProtKB-KW"/>
</dbReference>
<organism evidence="10 11">
    <name type="scientific">Ceraceosorus guamensis</name>
    <dbReference type="NCBI Taxonomy" id="1522189"/>
    <lineage>
        <taxon>Eukaryota</taxon>
        <taxon>Fungi</taxon>
        <taxon>Dikarya</taxon>
        <taxon>Basidiomycota</taxon>
        <taxon>Ustilaginomycotina</taxon>
        <taxon>Exobasidiomycetes</taxon>
        <taxon>Ceraceosorales</taxon>
        <taxon>Ceraceosoraceae</taxon>
        <taxon>Ceraceosorus</taxon>
    </lineage>
</organism>